<accession>X0W4V1</accession>
<dbReference type="SUPFAM" id="SSF69279">
    <property type="entry name" value="Phage tail proteins"/>
    <property type="match status" value="1"/>
</dbReference>
<sequence length="121" mass="13284">MATTQVGVTIGGNVVDDDVLDVDIWYTKTTGLSRCRLIINNDADKWGSTFNSNDAISVIIDDGAPGVMFVGFVDNVKPYLARTGVLTNKLEITGRNQGRYLVDYYHTTNYKEQASGVTIDE</sequence>
<dbReference type="EMBL" id="BARS01038735">
    <property type="protein sequence ID" value="GAG25899.1"/>
    <property type="molecule type" value="Genomic_DNA"/>
</dbReference>
<protein>
    <submittedName>
        <fullName evidence="1">Uncharacterized protein</fullName>
    </submittedName>
</protein>
<organism evidence="1">
    <name type="scientific">marine sediment metagenome</name>
    <dbReference type="NCBI Taxonomy" id="412755"/>
    <lineage>
        <taxon>unclassified sequences</taxon>
        <taxon>metagenomes</taxon>
        <taxon>ecological metagenomes</taxon>
    </lineage>
</organism>
<evidence type="ECO:0000313" key="1">
    <source>
        <dbReference type="EMBL" id="GAG25899.1"/>
    </source>
</evidence>
<proteinExistence type="predicted"/>
<dbReference type="AlphaFoldDB" id="X0W4V1"/>
<reference evidence="1" key="1">
    <citation type="journal article" date="2014" name="Front. Microbiol.">
        <title>High frequency of phylogenetically diverse reductive dehalogenase-homologous genes in deep subseafloor sedimentary metagenomes.</title>
        <authorList>
            <person name="Kawai M."/>
            <person name="Futagami T."/>
            <person name="Toyoda A."/>
            <person name="Takaki Y."/>
            <person name="Nishi S."/>
            <person name="Hori S."/>
            <person name="Arai W."/>
            <person name="Tsubouchi T."/>
            <person name="Morono Y."/>
            <person name="Uchiyama I."/>
            <person name="Ito T."/>
            <person name="Fujiyama A."/>
            <person name="Inagaki F."/>
            <person name="Takami H."/>
        </authorList>
    </citation>
    <scope>NUCLEOTIDE SEQUENCE</scope>
    <source>
        <strain evidence="1">Expedition CK06-06</strain>
    </source>
</reference>
<feature type="non-terminal residue" evidence="1">
    <location>
        <position position="121"/>
    </location>
</feature>
<comment type="caution">
    <text evidence="1">The sequence shown here is derived from an EMBL/GenBank/DDBJ whole genome shotgun (WGS) entry which is preliminary data.</text>
</comment>
<gene>
    <name evidence="1" type="ORF">S01H1_59235</name>
</gene>
<name>X0W4V1_9ZZZZ</name>